<dbReference type="GO" id="GO:0007346">
    <property type="term" value="P:regulation of mitotic cell cycle"/>
    <property type="evidence" value="ECO:0007669"/>
    <property type="project" value="InterPro"/>
</dbReference>
<accession>A0A0D6DQF1</accession>
<dbReference type="EMBL" id="HF937076">
    <property type="protein sequence ID" value="CCW03283.1"/>
    <property type="molecule type" value="Genomic_DNA"/>
</dbReference>
<dbReference type="PANTHER" id="PTHR35125:SF2">
    <property type="entry name" value="PROTEIN PATRONUS 2-LIKE"/>
    <property type="match status" value="1"/>
</dbReference>
<dbReference type="InterPro" id="IPR039326">
    <property type="entry name" value="Patronus"/>
</dbReference>
<organism evidence="2">
    <name type="scientific">Lupinus angustifolius</name>
    <name type="common">Narrow-leaved blue lupine</name>
    <dbReference type="NCBI Taxonomy" id="3871"/>
    <lineage>
        <taxon>Eukaryota</taxon>
        <taxon>Viridiplantae</taxon>
        <taxon>Streptophyta</taxon>
        <taxon>Embryophyta</taxon>
        <taxon>Tracheophyta</taxon>
        <taxon>Spermatophyta</taxon>
        <taxon>Magnoliopsida</taxon>
        <taxon>eudicotyledons</taxon>
        <taxon>Gunneridae</taxon>
        <taxon>Pentapetalae</taxon>
        <taxon>rosids</taxon>
        <taxon>fabids</taxon>
        <taxon>Fabales</taxon>
        <taxon>Fabaceae</taxon>
        <taxon>Papilionoideae</taxon>
        <taxon>50 kb inversion clade</taxon>
        <taxon>genistoids sensu lato</taxon>
        <taxon>core genistoids</taxon>
        <taxon>Genisteae</taxon>
        <taxon>Lupinus</taxon>
    </lineage>
</organism>
<evidence type="ECO:0000256" key="1">
    <source>
        <dbReference type="SAM" id="MobiDB-lite"/>
    </source>
</evidence>
<dbReference type="AlphaFoldDB" id="A0A0D6DQF1"/>
<gene>
    <name evidence="2" type="ORF">IPGPOLAND_0000018</name>
</gene>
<reference evidence="2" key="1">
    <citation type="submission" date="2013-03" db="EMBL/GenBank/DDBJ databases">
        <title>Microsatellite-based insight into Lupinus angustifolius genome: gene-rich regions sequencing and synteny to Medicago truncatula, Glycine max, Lotus japonicus, Phaseolus vulgaris and Cajanus cajan.</title>
        <authorList>
            <person name="Ksiazkiewicz M."/>
            <person name="Zielezinski A."/>
            <person name="Wyrwa K."/>
            <person name="Szczepaniak A."/>
            <person name="Rychel S."/>
            <person name="Karlowski W."/>
            <person name="Wolko B."/>
            <person name="Naganowska B."/>
        </authorList>
    </citation>
    <scope>NUCLEOTIDE SEQUENCE</scope>
</reference>
<feature type="region of interest" description="Disordered" evidence="1">
    <location>
        <begin position="33"/>
        <end position="63"/>
    </location>
</feature>
<proteinExistence type="predicted"/>
<evidence type="ECO:0000313" key="2">
    <source>
        <dbReference type="EMBL" id="CCW03283.1"/>
    </source>
</evidence>
<dbReference type="PANTHER" id="PTHR35125">
    <property type="entry name" value="NEURON NAVIGATOR 1-LIKE-RELATED"/>
    <property type="match status" value="1"/>
</dbReference>
<name>A0A0D6DQF1_LUPAN</name>
<feature type="region of interest" description="Disordered" evidence="1">
    <location>
        <begin position="95"/>
        <end position="114"/>
    </location>
</feature>
<sequence>MATRTGRLFHDQNLNAHVNEGIVSGKAGFTGQNKAKVGRRKPLGDLSNAGKPINNAVGKKPLDGSLKPGKLSEHLKSSNLTVITNDEAVNAKAKNVESNRKTANKASEKSQTGRRKVLGDISNLPVIKNKNSLKVASLTEDPPLHPSELAEEQFLHNHQKCIKSQSETVMDVHHFFKTVGLENTDDHKPIAFELSPINKRKVECENMELEEVPEKLLEVQSPYAQQGSPAYCKTPKLPSHCTMWNNSDVNFKLMETPYLSKK</sequence>
<protein>
    <submittedName>
        <fullName evidence="2">Similar to uncharacterized protein</fullName>
    </submittedName>
</protein>